<dbReference type="Proteomes" id="UP000188169">
    <property type="component" value="Unassembled WGS sequence"/>
</dbReference>
<name>A0A1R4ED32_9GAMM</name>
<sequence>MSKISHSTSIASILPSLLFRSNPFKNYNYPKALCRLGGVFTSVFSDTPLYHFNYSVLRAGPQAL</sequence>
<organism evidence="1 2">
    <name type="scientific">Psychrobacter pasteurii</name>
    <dbReference type="NCBI Taxonomy" id="1945520"/>
    <lineage>
        <taxon>Bacteria</taxon>
        <taxon>Pseudomonadati</taxon>
        <taxon>Pseudomonadota</taxon>
        <taxon>Gammaproteobacteria</taxon>
        <taxon>Moraxellales</taxon>
        <taxon>Moraxellaceae</taxon>
        <taxon>Psychrobacter</taxon>
    </lineage>
</organism>
<dbReference type="EMBL" id="FUGD01000045">
    <property type="protein sequence ID" value="SJM36405.1"/>
    <property type="molecule type" value="Genomic_DNA"/>
</dbReference>
<evidence type="ECO:0000313" key="2">
    <source>
        <dbReference type="Proteomes" id="UP000188169"/>
    </source>
</evidence>
<dbReference type="STRING" id="1945520.A1019T_00366"/>
<reference evidence="2" key="1">
    <citation type="submission" date="2017-02" db="EMBL/GenBank/DDBJ databases">
        <authorList>
            <person name="Mornico D."/>
        </authorList>
    </citation>
    <scope>NUCLEOTIDE SEQUENCE [LARGE SCALE GENOMIC DNA]</scope>
</reference>
<evidence type="ECO:0000313" key="1">
    <source>
        <dbReference type="EMBL" id="SJM36405.1"/>
    </source>
</evidence>
<accession>A0A1R4ED32</accession>
<protein>
    <submittedName>
        <fullName evidence="1">Uncharacterized protein</fullName>
    </submittedName>
</protein>
<proteinExistence type="predicted"/>
<keyword evidence="2" id="KW-1185">Reference proteome</keyword>
<dbReference type="AlphaFoldDB" id="A0A1R4ED32"/>
<gene>
    <name evidence="1" type="ORF">A1019T_00366</name>
</gene>